<reference evidence="2" key="1">
    <citation type="submission" date="2022-06" db="EMBL/GenBank/DDBJ databases">
        <title>Complete Genome of Aeromonas sp. Strain SOD01 Isolated from an Urban Freshwater Stream.</title>
        <authorList>
            <person name="Williams L.E."/>
            <person name="Brysgel T."/>
            <person name="Capestro E.M."/>
            <person name="Foltz G.V."/>
            <person name="Gardner A.E."/>
            <person name="Ingrassia J."/>
            <person name="Peterson E."/>
            <person name="Arruda J."/>
            <person name="Flaherty I."/>
            <person name="Hunt M."/>
            <person name="Pappas G."/>
            <person name="Ramsaran S."/>
            <person name="Rocha M."/>
        </authorList>
    </citation>
    <scope>NUCLEOTIDE SEQUENCE</scope>
    <source>
        <strain evidence="2">SOD01</strain>
    </source>
</reference>
<sequence>MSRIMVVIWSALLVIGAAEANEGKASHYCSFGEGVEKVITLKNNTLTSLAAARDMCPEYVVTETKRNEEAYCKLELKKVVKVFNHEYECVYK</sequence>
<evidence type="ECO:0000256" key="1">
    <source>
        <dbReference type="SAM" id="SignalP"/>
    </source>
</evidence>
<accession>A0AAE9MEE5</accession>
<evidence type="ECO:0000313" key="3">
    <source>
        <dbReference type="Proteomes" id="UP001056890"/>
    </source>
</evidence>
<evidence type="ECO:0000313" key="2">
    <source>
        <dbReference type="EMBL" id="USV56126.1"/>
    </source>
</evidence>
<organism evidence="2 3">
    <name type="scientific">Aeromonas encheleia</name>
    <dbReference type="NCBI Taxonomy" id="73010"/>
    <lineage>
        <taxon>Bacteria</taxon>
        <taxon>Pseudomonadati</taxon>
        <taxon>Pseudomonadota</taxon>
        <taxon>Gammaproteobacteria</taxon>
        <taxon>Aeromonadales</taxon>
        <taxon>Aeromonadaceae</taxon>
        <taxon>Aeromonas</taxon>
    </lineage>
</organism>
<feature type="chain" id="PRO_5042264243" evidence="1">
    <location>
        <begin position="21"/>
        <end position="92"/>
    </location>
</feature>
<name>A0AAE9MEE5_9GAMM</name>
<feature type="signal peptide" evidence="1">
    <location>
        <begin position="1"/>
        <end position="20"/>
    </location>
</feature>
<protein>
    <submittedName>
        <fullName evidence="2">Uncharacterized protein</fullName>
    </submittedName>
</protein>
<keyword evidence="3" id="KW-1185">Reference proteome</keyword>
<proteinExistence type="predicted"/>
<gene>
    <name evidence="2" type="ORF">NHF51_12230</name>
</gene>
<dbReference type="AlphaFoldDB" id="A0AAE9MEE5"/>
<dbReference type="RefSeq" id="WP_252994539.1">
    <property type="nucleotide sequence ID" value="NZ_CP099717.1"/>
</dbReference>
<keyword evidence="1" id="KW-0732">Signal</keyword>
<dbReference type="Proteomes" id="UP001056890">
    <property type="component" value="Chromosome"/>
</dbReference>
<dbReference type="EMBL" id="CP099717">
    <property type="protein sequence ID" value="USV56126.1"/>
    <property type="molecule type" value="Genomic_DNA"/>
</dbReference>